<gene>
    <name evidence="3" type="ORF">P171DRAFT_482461</name>
</gene>
<dbReference type="SUPFAM" id="SSF55486">
    <property type="entry name" value="Metalloproteases ('zincins'), catalytic domain"/>
    <property type="match status" value="1"/>
</dbReference>
<evidence type="ECO:0008006" key="5">
    <source>
        <dbReference type="Google" id="ProtNLM"/>
    </source>
</evidence>
<dbReference type="Proteomes" id="UP000799764">
    <property type="component" value="Unassembled WGS sequence"/>
</dbReference>
<protein>
    <recommendedName>
        <fullName evidence="5">Conidiation-specific protein 13</fullName>
    </recommendedName>
</protein>
<name>A0A9P4PQY8_9PLEO</name>
<keyword evidence="4" id="KW-1185">Reference proteome</keyword>
<reference evidence="3" key="1">
    <citation type="journal article" date="2020" name="Stud. Mycol.">
        <title>101 Dothideomycetes genomes: a test case for predicting lifestyles and emergence of pathogens.</title>
        <authorList>
            <person name="Haridas S."/>
            <person name="Albert R."/>
            <person name="Binder M."/>
            <person name="Bloem J."/>
            <person name="Labutti K."/>
            <person name="Salamov A."/>
            <person name="Andreopoulos B."/>
            <person name="Baker S."/>
            <person name="Barry K."/>
            <person name="Bills G."/>
            <person name="Bluhm B."/>
            <person name="Cannon C."/>
            <person name="Castanera R."/>
            <person name="Culley D."/>
            <person name="Daum C."/>
            <person name="Ezra D."/>
            <person name="Gonzalez J."/>
            <person name="Henrissat B."/>
            <person name="Kuo A."/>
            <person name="Liang C."/>
            <person name="Lipzen A."/>
            <person name="Lutzoni F."/>
            <person name="Magnuson J."/>
            <person name="Mondo S."/>
            <person name="Nolan M."/>
            <person name="Ohm R."/>
            <person name="Pangilinan J."/>
            <person name="Park H.-J."/>
            <person name="Ramirez L."/>
            <person name="Alfaro M."/>
            <person name="Sun H."/>
            <person name="Tritt A."/>
            <person name="Yoshinaga Y."/>
            <person name="Zwiers L.-H."/>
            <person name="Turgeon B."/>
            <person name="Goodwin S."/>
            <person name="Spatafora J."/>
            <person name="Crous P."/>
            <person name="Grigoriev I."/>
        </authorList>
    </citation>
    <scope>NUCLEOTIDE SEQUENCE</scope>
    <source>
        <strain evidence="3">CBS 690.94</strain>
    </source>
</reference>
<accession>A0A9P4PQY8</accession>
<sequence>MGFLNTFASTLAAAAFVSAQHDSGAKLDKPTLHDNLDYFKQGIIDNLPETNFNYELQAAGTIPDDCNKVATGQVYNDVNYSPAHFDIFNVHYDDCGDPWVFCHHKQSPITIDSMARQFGKLPVQMRQWIRHIVDVPADSGWAFEFDGTVTFLDPKDDMMPVIVHETGHSLDLSGAYTDQPMSSSDRWWDNYNQDPNVPDTYSSTNAVEDVAQNTVVAVFNENYPGGFAAVEPDYEKVSHQYYTLISEAIDVGQGNNLFKPGQSAQCTHRMAPTDPVPVGGAKKRGMRERRGAAPVVGLSKNVTEIVTKRDGARKRSDCSLRW</sequence>
<dbReference type="EMBL" id="MU001496">
    <property type="protein sequence ID" value="KAF2447748.1"/>
    <property type="molecule type" value="Genomic_DNA"/>
</dbReference>
<proteinExistence type="predicted"/>
<dbReference type="AlphaFoldDB" id="A0A9P4PQY8"/>
<evidence type="ECO:0000256" key="2">
    <source>
        <dbReference type="SAM" id="SignalP"/>
    </source>
</evidence>
<comment type="caution">
    <text evidence="3">The sequence shown here is derived from an EMBL/GenBank/DDBJ whole genome shotgun (WGS) entry which is preliminary data.</text>
</comment>
<evidence type="ECO:0000256" key="1">
    <source>
        <dbReference type="SAM" id="MobiDB-lite"/>
    </source>
</evidence>
<keyword evidence="2" id="KW-0732">Signal</keyword>
<feature type="chain" id="PRO_5040495303" description="Conidiation-specific protein 13" evidence="2">
    <location>
        <begin position="20"/>
        <end position="322"/>
    </location>
</feature>
<evidence type="ECO:0000313" key="4">
    <source>
        <dbReference type="Proteomes" id="UP000799764"/>
    </source>
</evidence>
<dbReference type="OrthoDB" id="2142213at2759"/>
<feature type="region of interest" description="Disordered" evidence="1">
    <location>
        <begin position="265"/>
        <end position="286"/>
    </location>
</feature>
<evidence type="ECO:0000313" key="3">
    <source>
        <dbReference type="EMBL" id="KAF2447748.1"/>
    </source>
</evidence>
<feature type="signal peptide" evidence="2">
    <location>
        <begin position="1"/>
        <end position="19"/>
    </location>
</feature>
<organism evidence="3 4">
    <name type="scientific">Karstenula rhodostoma CBS 690.94</name>
    <dbReference type="NCBI Taxonomy" id="1392251"/>
    <lineage>
        <taxon>Eukaryota</taxon>
        <taxon>Fungi</taxon>
        <taxon>Dikarya</taxon>
        <taxon>Ascomycota</taxon>
        <taxon>Pezizomycotina</taxon>
        <taxon>Dothideomycetes</taxon>
        <taxon>Pleosporomycetidae</taxon>
        <taxon>Pleosporales</taxon>
        <taxon>Massarineae</taxon>
        <taxon>Didymosphaeriaceae</taxon>
        <taxon>Karstenula</taxon>
    </lineage>
</organism>